<evidence type="ECO:0000256" key="1">
    <source>
        <dbReference type="ARBA" id="ARBA00023125"/>
    </source>
</evidence>
<dbReference type="PANTHER" id="PTHR30055">
    <property type="entry name" value="HTH-TYPE TRANSCRIPTIONAL REGULATOR RUTR"/>
    <property type="match status" value="1"/>
</dbReference>
<keyword evidence="1 2" id="KW-0238">DNA-binding</keyword>
<dbReference type="InterPro" id="IPR050109">
    <property type="entry name" value="HTH-type_TetR-like_transc_reg"/>
</dbReference>
<organism evidence="5 6">
    <name type="scientific">Mycolicibacillus trivialis</name>
    <dbReference type="NCBI Taxonomy" id="1798"/>
    <lineage>
        <taxon>Bacteria</taxon>
        <taxon>Bacillati</taxon>
        <taxon>Actinomycetota</taxon>
        <taxon>Actinomycetes</taxon>
        <taxon>Mycobacteriales</taxon>
        <taxon>Mycobacteriaceae</taxon>
        <taxon>Mycolicibacillus</taxon>
    </lineage>
</organism>
<feature type="DNA-binding region" description="H-T-H motif" evidence="2">
    <location>
        <begin position="41"/>
        <end position="60"/>
    </location>
</feature>
<feature type="region of interest" description="Disordered" evidence="3">
    <location>
        <begin position="1"/>
        <end position="20"/>
    </location>
</feature>
<evidence type="ECO:0000256" key="2">
    <source>
        <dbReference type="PROSITE-ProRule" id="PRU00335"/>
    </source>
</evidence>
<dbReference type="Gene3D" id="1.10.357.10">
    <property type="entry name" value="Tetracycline Repressor, domain 2"/>
    <property type="match status" value="1"/>
</dbReference>
<dbReference type="InterPro" id="IPR009057">
    <property type="entry name" value="Homeodomain-like_sf"/>
</dbReference>
<evidence type="ECO:0000259" key="4">
    <source>
        <dbReference type="PROSITE" id="PS50977"/>
    </source>
</evidence>
<dbReference type="EMBL" id="LQPZ01000035">
    <property type="protein sequence ID" value="ORX01650.1"/>
    <property type="molecule type" value="Genomic_DNA"/>
</dbReference>
<keyword evidence="6" id="KW-1185">Reference proteome</keyword>
<sequence length="211" mass="22318">MPPATSRGPGRPPAASGAETRQNIIRAAREVFAEVGYGAATFQEIANRAGLTRPAINHYFSDKGALFREVLAETNVLAVGTGIERANAETTLRGRLTAFTASAVEAAAADRSVAAFMVTAMLEARRDPGLMPAGADPLARSRRFLTGVVEDAIVNGDCDSDVDAAGLVEVLVSTLWGLGFYAGFIGDPVEVRAAGERVAMLLTNRLWRVRD</sequence>
<dbReference type="PROSITE" id="PS50977">
    <property type="entry name" value="HTH_TETR_2"/>
    <property type="match status" value="1"/>
</dbReference>
<protein>
    <submittedName>
        <fullName evidence="5">TetR family transcriptional regulator</fullName>
    </submittedName>
</protein>
<dbReference type="AlphaFoldDB" id="A0A1X2EGX1"/>
<dbReference type="SUPFAM" id="SSF46689">
    <property type="entry name" value="Homeodomain-like"/>
    <property type="match status" value="1"/>
</dbReference>
<comment type="caution">
    <text evidence="5">The sequence shown here is derived from an EMBL/GenBank/DDBJ whole genome shotgun (WGS) entry which is preliminary data.</text>
</comment>
<dbReference type="GO" id="GO:0000976">
    <property type="term" value="F:transcription cis-regulatory region binding"/>
    <property type="evidence" value="ECO:0007669"/>
    <property type="project" value="TreeGrafter"/>
</dbReference>
<feature type="domain" description="HTH tetR-type" evidence="4">
    <location>
        <begin position="18"/>
        <end position="78"/>
    </location>
</feature>
<evidence type="ECO:0000256" key="3">
    <source>
        <dbReference type="SAM" id="MobiDB-lite"/>
    </source>
</evidence>
<dbReference type="SUPFAM" id="SSF48498">
    <property type="entry name" value="Tetracyclin repressor-like, C-terminal domain"/>
    <property type="match status" value="1"/>
</dbReference>
<dbReference type="Gene3D" id="1.10.10.60">
    <property type="entry name" value="Homeodomain-like"/>
    <property type="match status" value="1"/>
</dbReference>
<dbReference type="InterPro" id="IPR036271">
    <property type="entry name" value="Tet_transcr_reg_TetR-rel_C_sf"/>
</dbReference>
<reference evidence="5 6" key="1">
    <citation type="submission" date="2016-01" db="EMBL/GenBank/DDBJ databases">
        <title>The new phylogeny of the genus Mycobacterium.</title>
        <authorList>
            <person name="Tarcisio F."/>
            <person name="Conor M."/>
            <person name="Antonella G."/>
            <person name="Elisabetta G."/>
            <person name="Giulia F.S."/>
            <person name="Sara T."/>
            <person name="Anna F."/>
            <person name="Clotilde B."/>
            <person name="Roberto B."/>
            <person name="Veronica D.S."/>
            <person name="Fabio R."/>
            <person name="Monica P."/>
            <person name="Olivier J."/>
            <person name="Enrico T."/>
            <person name="Nicola S."/>
        </authorList>
    </citation>
    <scope>NUCLEOTIDE SEQUENCE [LARGE SCALE GENOMIC DNA]</scope>
    <source>
        <strain evidence="5 6">DSM 44153</strain>
    </source>
</reference>
<dbReference type="InterPro" id="IPR001647">
    <property type="entry name" value="HTH_TetR"/>
</dbReference>
<dbReference type="RefSeq" id="WP_207568445.1">
    <property type="nucleotide sequence ID" value="NZ_JACKSN010000101.1"/>
</dbReference>
<gene>
    <name evidence="5" type="ORF">AWC30_13215</name>
</gene>
<dbReference type="STRING" id="1798.AWC30_13215"/>
<name>A0A1X2EGX1_9MYCO</name>
<proteinExistence type="predicted"/>
<evidence type="ECO:0000313" key="5">
    <source>
        <dbReference type="EMBL" id="ORX01650.1"/>
    </source>
</evidence>
<dbReference type="Pfam" id="PF00440">
    <property type="entry name" value="TetR_N"/>
    <property type="match status" value="1"/>
</dbReference>
<evidence type="ECO:0000313" key="6">
    <source>
        <dbReference type="Proteomes" id="UP000193090"/>
    </source>
</evidence>
<dbReference type="PANTHER" id="PTHR30055:SF226">
    <property type="entry name" value="HTH-TYPE TRANSCRIPTIONAL REGULATOR PKSA"/>
    <property type="match status" value="1"/>
</dbReference>
<dbReference type="Proteomes" id="UP000193090">
    <property type="component" value="Unassembled WGS sequence"/>
</dbReference>
<dbReference type="GO" id="GO:0003700">
    <property type="term" value="F:DNA-binding transcription factor activity"/>
    <property type="evidence" value="ECO:0007669"/>
    <property type="project" value="TreeGrafter"/>
</dbReference>
<dbReference type="PRINTS" id="PR00455">
    <property type="entry name" value="HTHTETR"/>
</dbReference>
<accession>A0A1X2EGX1</accession>